<comment type="function">
    <text evidence="10">Pyrophosphatase that catalyzes the hydrolysis of nucleoside triphosphates to their monophosphate derivatives, with a high preference for the non-canonical purine nucleotides XTP (xanthosine triphosphate), dITP (deoxyinosine triphosphate) and ITP. Seems to function as a house-cleaning enzyme that removes non-canonical purine nucleotides from the nucleotide pool, thus preventing their incorporation into DNA/RNA and avoiding chromosomal lesions.</text>
</comment>
<evidence type="ECO:0000256" key="10">
    <source>
        <dbReference type="HAMAP-Rule" id="MF_01405"/>
    </source>
</evidence>
<dbReference type="CDD" id="cd00515">
    <property type="entry name" value="HAM1"/>
    <property type="match status" value="1"/>
</dbReference>
<dbReference type="GO" id="GO:0000166">
    <property type="term" value="F:nucleotide binding"/>
    <property type="evidence" value="ECO:0007669"/>
    <property type="project" value="UniProtKB-KW"/>
</dbReference>
<dbReference type="SUPFAM" id="SSF52972">
    <property type="entry name" value="ITPase-like"/>
    <property type="match status" value="1"/>
</dbReference>
<keyword evidence="13" id="KW-1185">Reference proteome</keyword>
<dbReference type="PANTHER" id="PTHR11067">
    <property type="entry name" value="INOSINE TRIPHOSPHATE PYROPHOSPHATASE/HAM1 PROTEIN"/>
    <property type="match status" value="1"/>
</dbReference>
<keyword evidence="3 10" id="KW-0479">Metal-binding</keyword>
<feature type="binding site" evidence="10">
    <location>
        <position position="175"/>
    </location>
    <ligand>
        <name>substrate</name>
    </ligand>
</feature>
<feature type="binding site" evidence="10">
    <location>
        <position position="69"/>
    </location>
    <ligand>
        <name>Mg(2+)</name>
        <dbReference type="ChEBI" id="CHEBI:18420"/>
    </ligand>
</feature>
<dbReference type="HAMAP" id="MF_01405">
    <property type="entry name" value="Non_canon_purine_NTPase"/>
    <property type="match status" value="1"/>
</dbReference>
<comment type="subunit">
    <text evidence="2 10">Homodimer.</text>
</comment>
<feature type="binding site" evidence="10">
    <location>
        <begin position="8"/>
        <end position="13"/>
    </location>
    <ligand>
        <name>substrate</name>
    </ligand>
</feature>
<proteinExistence type="inferred from homology"/>
<sequence>MEKLVIASKNKGKVKEIKARLSELGLEVLSIADFDVPEAPETGNTFIENVYQKSSFYATYLNLPVLSDDSGLEVEALGGLPGVHSSRFAGENATDEQNLQKLIALLKKKGLKESPAAFKCFMMITFPDLKGFWSEGELKGKVIVEPRGEKGFGYDPVFIPDGDTRTLAEYDIYEKNKISHRGKALEKIVNLLKEKL</sequence>
<dbReference type="GO" id="GO:0046872">
    <property type="term" value="F:metal ion binding"/>
    <property type="evidence" value="ECO:0007669"/>
    <property type="project" value="UniProtKB-KW"/>
</dbReference>
<dbReference type="GO" id="GO:0005829">
    <property type="term" value="C:cytosol"/>
    <property type="evidence" value="ECO:0007669"/>
    <property type="project" value="TreeGrafter"/>
</dbReference>
<dbReference type="Proteomes" id="UP000198405">
    <property type="component" value="Unassembled WGS sequence"/>
</dbReference>
<evidence type="ECO:0000256" key="5">
    <source>
        <dbReference type="ARBA" id="ARBA00022801"/>
    </source>
</evidence>
<accession>A0A238YW01</accession>
<dbReference type="Gene3D" id="3.90.950.10">
    <property type="match status" value="1"/>
</dbReference>
<dbReference type="InterPro" id="IPR002637">
    <property type="entry name" value="RdgB/HAM1"/>
</dbReference>
<evidence type="ECO:0000256" key="2">
    <source>
        <dbReference type="ARBA" id="ARBA00011738"/>
    </source>
</evidence>
<dbReference type="NCBIfam" id="TIGR00042">
    <property type="entry name" value="RdgB/HAM1 family non-canonical purine NTP pyrophosphatase"/>
    <property type="match status" value="1"/>
</dbReference>
<dbReference type="AlphaFoldDB" id="A0A238YW01"/>
<evidence type="ECO:0000313" key="13">
    <source>
        <dbReference type="Proteomes" id="UP000198405"/>
    </source>
</evidence>
<dbReference type="GO" id="GO:0036220">
    <property type="term" value="F:ITP diphosphatase activity"/>
    <property type="evidence" value="ECO:0007669"/>
    <property type="project" value="UniProtKB-UniRule"/>
</dbReference>
<organism evidence="12 13">
    <name type="scientific">Desulfurobacterium atlanticum</name>
    <dbReference type="NCBI Taxonomy" id="240169"/>
    <lineage>
        <taxon>Bacteria</taxon>
        <taxon>Pseudomonadati</taxon>
        <taxon>Aquificota</taxon>
        <taxon>Aquificia</taxon>
        <taxon>Desulfurobacteriales</taxon>
        <taxon>Desulfurobacteriaceae</taxon>
        <taxon>Desulfurobacterium</taxon>
    </lineage>
</organism>
<evidence type="ECO:0000256" key="7">
    <source>
        <dbReference type="ARBA" id="ARBA00023080"/>
    </source>
</evidence>
<evidence type="ECO:0000256" key="9">
    <source>
        <dbReference type="ARBA" id="ARBA00052017"/>
    </source>
</evidence>
<dbReference type="EC" id="3.6.1.66" evidence="10"/>
<comment type="similarity">
    <text evidence="1 10 11">Belongs to the HAM1 NTPase family.</text>
</comment>
<dbReference type="PANTHER" id="PTHR11067:SF9">
    <property type="entry name" value="INOSINE TRIPHOSPHATE PYROPHOSPHATASE"/>
    <property type="match status" value="1"/>
</dbReference>
<reference evidence="13" key="1">
    <citation type="submission" date="2017-06" db="EMBL/GenBank/DDBJ databases">
        <authorList>
            <person name="Varghese N."/>
            <person name="Submissions S."/>
        </authorList>
    </citation>
    <scope>NUCLEOTIDE SEQUENCE [LARGE SCALE GENOMIC DNA]</scope>
    <source>
        <strain evidence="13">DSM 15668</strain>
    </source>
</reference>
<gene>
    <name evidence="12" type="ORF">SAMN06265340_10533</name>
</gene>
<dbReference type="InterPro" id="IPR020922">
    <property type="entry name" value="dITP/XTP_pyrophosphatase"/>
</dbReference>
<evidence type="ECO:0000256" key="8">
    <source>
        <dbReference type="ARBA" id="ARBA00051875"/>
    </source>
</evidence>
<dbReference type="GO" id="GO:0009146">
    <property type="term" value="P:purine nucleoside triphosphate catabolic process"/>
    <property type="evidence" value="ECO:0007669"/>
    <property type="project" value="UniProtKB-UniRule"/>
</dbReference>
<name>A0A238YW01_9BACT</name>
<evidence type="ECO:0000256" key="4">
    <source>
        <dbReference type="ARBA" id="ARBA00022741"/>
    </source>
</evidence>
<dbReference type="InterPro" id="IPR029001">
    <property type="entry name" value="ITPase-like_fam"/>
</dbReference>
<feature type="binding site" evidence="10">
    <location>
        <begin position="180"/>
        <end position="181"/>
    </location>
    <ligand>
        <name>substrate</name>
    </ligand>
</feature>
<dbReference type="GO" id="GO:0036222">
    <property type="term" value="F:XTP diphosphatase activity"/>
    <property type="evidence" value="ECO:0007669"/>
    <property type="project" value="UniProtKB-UniRule"/>
</dbReference>
<feature type="binding site" evidence="10">
    <location>
        <position position="70"/>
    </location>
    <ligand>
        <name>substrate</name>
    </ligand>
</feature>
<feature type="active site" description="Proton acceptor" evidence="10">
    <location>
        <position position="69"/>
    </location>
</feature>
<dbReference type="GO" id="GO:0009117">
    <property type="term" value="P:nucleotide metabolic process"/>
    <property type="evidence" value="ECO:0007669"/>
    <property type="project" value="UniProtKB-KW"/>
</dbReference>
<comment type="cofactor">
    <cofactor evidence="10">
        <name>Mg(2+)</name>
        <dbReference type="ChEBI" id="CHEBI:18420"/>
    </cofactor>
    <text evidence="10">Binds 1 Mg(2+) ion per subunit.</text>
</comment>
<comment type="catalytic activity">
    <reaction evidence="8 10">
        <text>dITP + H2O = dIMP + diphosphate + H(+)</text>
        <dbReference type="Rhea" id="RHEA:28342"/>
        <dbReference type="ChEBI" id="CHEBI:15377"/>
        <dbReference type="ChEBI" id="CHEBI:15378"/>
        <dbReference type="ChEBI" id="CHEBI:33019"/>
        <dbReference type="ChEBI" id="CHEBI:61194"/>
        <dbReference type="ChEBI" id="CHEBI:61382"/>
        <dbReference type="EC" id="3.6.1.66"/>
    </reaction>
</comment>
<keyword evidence="4 10" id="KW-0547">Nucleotide-binding</keyword>
<dbReference type="Pfam" id="PF01725">
    <property type="entry name" value="Ham1p_like"/>
    <property type="match status" value="1"/>
</dbReference>
<dbReference type="FunFam" id="3.90.950.10:FF:000001">
    <property type="entry name" value="dITP/XTP pyrophosphatase"/>
    <property type="match status" value="1"/>
</dbReference>
<comment type="catalytic activity">
    <reaction evidence="10">
        <text>ITP + H2O = IMP + diphosphate + H(+)</text>
        <dbReference type="Rhea" id="RHEA:29399"/>
        <dbReference type="ChEBI" id="CHEBI:15377"/>
        <dbReference type="ChEBI" id="CHEBI:15378"/>
        <dbReference type="ChEBI" id="CHEBI:33019"/>
        <dbReference type="ChEBI" id="CHEBI:58053"/>
        <dbReference type="ChEBI" id="CHEBI:61402"/>
        <dbReference type="EC" id="3.6.1.66"/>
    </reaction>
</comment>
<feature type="binding site" evidence="10">
    <location>
        <begin position="152"/>
        <end position="155"/>
    </location>
    <ligand>
        <name>substrate</name>
    </ligand>
</feature>
<dbReference type="OrthoDB" id="9807456at2"/>
<evidence type="ECO:0000256" key="6">
    <source>
        <dbReference type="ARBA" id="ARBA00022842"/>
    </source>
</evidence>
<comment type="catalytic activity">
    <reaction evidence="9 10">
        <text>XTP + H2O = XMP + diphosphate + H(+)</text>
        <dbReference type="Rhea" id="RHEA:28610"/>
        <dbReference type="ChEBI" id="CHEBI:15377"/>
        <dbReference type="ChEBI" id="CHEBI:15378"/>
        <dbReference type="ChEBI" id="CHEBI:33019"/>
        <dbReference type="ChEBI" id="CHEBI:57464"/>
        <dbReference type="ChEBI" id="CHEBI:61314"/>
        <dbReference type="EC" id="3.6.1.66"/>
    </reaction>
</comment>
<dbReference type="EMBL" id="FZOB01000005">
    <property type="protein sequence ID" value="SNR75102.1"/>
    <property type="molecule type" value="Genomic_DNA"/>
</dbReference>
<dbReference type="GO" id="GO:0035870">
    <property type="term" value="F:dITP diphosphatase activity"/>
    <property type="evidence" value="ECO:0007669"/>
    <property type="project" value="UniProtKB-UniRule"/>
</dbReference>
<dbReference type="GO" id="GO:0017111">
    <property type="term" value="F:ribonucleoside triphosphate phosphatase activity"/>
    <property type="evidence" value="ECO:0007669"/>
    <property type="project" value="InterPro"/>
</dbReference>
<keyword evidence="5 10" id="KW-0378">Hydrolase</keyword>
<evidence type="ECO:0000256" key="1">
    <source>
        <dbReference type="ARBA" id="ARBA00008023"/>
    </source>
</evidence>
<comment type="caution">
    <text evidence="10">Lacks conserved residue(s) required for the propagation of feature annotation.</text>
</comment>
<evidence type="ECO:0000256" key="3">
    <source>
        <dbReference type="ARBA" id="ARBA00022723"/>
    </source>
</evidence>
<dbReference type="RefSeq" id="WP_089323037.1">
    <property type="nucleotide sequence ID" value="NZ_FZOB01000005.1"/>
</dbReference>
<protein>
    <recommendedName>
        <fullName evidence="10">dITP/XTP pyrophosphatase</fullName>
        <ecNumber evidence="10">3.6.1.66</ecNumber>
    </recommendedName>
    <alternativeName>
        <fullName evidence="10">Non-canonical purine NTP pyrophosphatase</fullName>
    </alternativeName>
    <alternativeName>
        <fullName evidence="10">Non-standard purine NTP pyrophosphatase</fullName>
    </alternativeName>
    <alternativeName>
        <fullName evidence="10">Nucleoside-triphosphate diphosphatase</fullName>
    </alternativeName>
    <alternativeName>
        <fullName evidence="10">Nucleoside-triphosphate pyrophosphatase</fullName>
        <shortName evidence="10">NTPase</shortName>
    </alternativeName>
</protein>
<evidence type="ECO:0000256" key="11">
    <source>
        <dbReference type="RuleBase" id="RU003781"/>
    </source>
</evidence>
<evidence type="ECO:0000313" key="12">
    <source>
        <dbReference type="EMBL" id="SNR75102.1"/>
    </source>
</evidence>
<keyword evidence="7 10" id="KW-0546">Nucleotide metabolism</keyword>
<keyword evidence="6 10" id="KW-0460">Magnesium</keyword>